<dbReference type="AlphaFoldDB" id="A0A160DSG3"/>
<gene>
    <name evidence="2" type="ORF">I596_1208</name>
</gene>
<keyword evidence="3" id="KW-1185">Reference proteome</keyword>
<dbReference type="RefSeq" id="WP_335340376.1">
    <property type="nucleotide sequence ID" value="NZ_CP015249.1"/>
</dbReference>
<proteinExistence type="predicted"/>
<name>A0A160DSG3_9GAMM</name>
<dbReference type="GO" id="GO:0006313">
    <property type="term" value="P:DNA transposition"/>
    <property type="evidence" value="ECO:0007669"/>
    <property type="project" value="InterPro"/>
</dbReference>
<dbReference type="Proteomes" id="UP000076830">
    <property type="component" value="Chromosome"/>
</dbReference>
<dbReference type="SUPFAM" id="SSF143422">
    <property type="entry name" value="Transposase IS200-like"/>
    <property type="match status" value="1"/>
</dbReference>
<sequence length="239" mass="27419">MGEVEPISDARIGDQRCRMRSISGETCRMARQTRFDLPNIAQHVVQRGNNRLPCFLDDSDRRRYLLLLRESLLATKVALHAYVLMDNHAHLLVTPTEIGAVARLMQKLGRQYVGQFNAHHRRTGTLWEGRYKSCLVGGDRYVLNCSRYIDLNPVRARLTDAPEQYAWSSCAHLCGQRADPLLTPHPAYVRLGADRAATYRSLLREALPDEDLKAIRDYLQQQRAWGRDDFRAMVEAKTQ</sequence>
<evidence type="ECO:0000313" key="3">
    <source>
        <dbReference type="Proteomes" id="UP000076830"/>
    </source>
</evidence>
<evidence type="ECO:0000259" key="1">
    <source>
        <dbReference type="SMART" id="SM01321"/>
    </source>
</evidence>
<dbReference type="PANTHER" id="PTHR34322">
    <property type="entry name" value="TRANSPOSASE, Y1_TNP DOMAIN-CONTAINING"/>
    <property type="match status" value="1"/>
</dbReference>
<dbReference type="InterPro" id="IPR036515">
    <property type="entry name" value="Transposase_17_sf"/>
</dbReference>
<reference evidence="2 3" key="1">
    <citation type="submission" date="2016-04" db="EMBL/GenBank/DDBJ databases">
        <title>Complete genome sequence of Dokdonella koreensis DS-123T.</title>
        <authorList>
            <person name="Kim J.F."/>
            <person name="Lee H."/>
            <person name="Kwak M.-J."/>
        </authorList>
    </citation>
    <scope>NUCLEOTIDE SEQUENCE [LARGE SCALE GENOMIC DNA]</scope>
    <source>
        <strain evidence="2 3">DS-123</strain>
    </source>
</reference>
<dbReference type="SMART" id="SM01321">
    <property type="entry name" value="Y1_Tnp"/>
    <property type="match status" value="1"/>
</dbReference>
<accession>A0A160DSG3</accession>
<organism evidence="2 3">
    <name type="scientific">Dokdonella koreensis DS-123</name>
    <dbReference type="NCBI Taxonomy" id="1300342"/>
    <lineage>
        <taxon>Bacteria</taxon>
        <taxon>Pseudomonadati</taxon>
        <taxon>Pseudomonadota</taxon>
        <taxon>Gammaproteobacteria</taxon>
        <taxon>Lysobacterales</taxon>
        <taxon>Rhodanobacteraceae</taxon>
        <taxon>Dokdonella</taxon>
    </lineage>
</organism>
<dbReference type="GO" id="GO:0003677">
    <property type="term" value="F:DNA binding"/>
    <property type="evidence" value="ECO:0007669"/>
    <property type="project" value="InterPro"/>
</dbReference>
<dbReference type="KEGG" id="dko:I596_1208"/>
<feature type="domain" description="Transposase IS200-like" evidence="1">
    <location>
        <begin position="37"/>
        <end position="152"/>
    </location>
</feature>
<evidence type="ECO:0000313" key="2">
    <source>
        <dbReference type="EMBL" id="ANB17238.1"/>
    </source>
</evidence>
<dbReference type="EMBL" id="CP015249">
    <property type="protein sequence ID" value="ANB17238.1"/>
    <property type="molecule type" value="Genomic_DNA"/>
</dbReference>
<dbReference type="Pfam" id="PF01797">
    <property type="entry name" value="Y1_Tnp"/>
    <property type="match status" value="1"/>
</dbReference>
<dbReference type="Gene3D" id="3.30.70.1290">
    <property type="entry name" value="Transposase IS200-like"/>
    <property type="match status" value="1"/>
</dbReference>
<protein>
    <submittedName>
        <fullName evidence="2">Transposase</fullName>
    </submittedName>
</protein>
<dbReference type="PANTHER" id="PTHR34322:SF2">
    <property type="entry name" value="TRANSPOSASE IS200-LIKE DOMAIN-CONTAINING PROTEIN"/>
    <property type="match status" value="1"/>
</dbReference>
<dbReference type="GO" id="GO:0004803">
    <property type="term" value="F:transposase activity"/>
    <property type="evidence" value="ECO:0007669"/>
    <property type="project" value="InterPro"/>
</dbReference>
<dbReference type="InterPro" id="IPR002686">
    <property type="entry name" value="Transposase_17"/>
</dbReference>